<dbReference type="Pfam" id="PF05189">
    <property type="entry name" value="RTC_insert"/>
    <property type="match status" value="1"/>
</dbReference>
<evidence type="ECO:0000256" key="3">
    <source>
        <dbReference type="ARBA" id="ARBA00021428"/>
    </source>
</evidence>
<evidence type="ECO:0000256" key="2">
    <source>
        <dbReference type="ARBA" id="ARBA00012725"/>
    </source>
</evidence>
<evidence type="ECO:0000313" key="11">
    <source>
        <dbReference type="EMBL" id="KAL2722351.1"/>
    </source>
</evidence>
<accession>A0ABD2AP15</accession>
<reference evidence="11 12" key="1">
    <citation type="journal article" date="2024" name="Ann. Entomol. Soc. Am.">
        <title>Genomic analyses of the southern and eastern yellowjacket wasps (Hymenoptera: Vespidae) reveal evolutionary signatures of social life.</title>
        <authorList>
            <person name="Catto M.A."/>
            <person name="Caine P.B."/>
            <person name="Orr S.E."/>
            <person name="Hunt B.G."/>
            <person name="Goodisman M.A.D."/>
        </authorList>
    </citation>
    <scope>NUCLEOTIDE SEQUENCE [LARGE SCALE GENOMIC DNA]</scope>
    <source>
        <strain evidence="11">233</strain>
        <tissue evidence="11">Head and thorax</tissue>
    </source>
</reference>
<evidence type="ECO:0000259" key="10">
    <source>
        <dbReference type="Pfam" id="PF05189"/>
    </source>
</evidence>
<dbReference type="EMBL" id="JAUDFV010000141">
    <property type="protein sequence ID" value="KAL2722351.1"/>
    <property type="molecule type" value="Genomic_DNA"/>
</dbReference>
<protein>
    <recommendedName>
        <fullName evidence="3">RNA 3'-terminal phosphate cyclase</fullName>
        <ecNumber evidence="2">6.5.1.4</ecNumber>
    </recommendedName>
</protein>
<dbReference type="Gene3D" id="3.30.360.20">
    <property type="entry name" value="RNA 3'-terminal phosphate cyclase, insert domain"/>
    <property type="match status" value="1"/>
</dbReference>
<dbReference type="InterPro" id="IPR036553">
    <property type="entry name" value="RPTC_insert"/>
</dbReference>
<feature type="binding site" evidence="8">
    <location>
        <position position="112"/>
    </location>
    <ligand>
        <name>ATP</name>
        <dbReference type="ChEBI" id="CHEBI:30616"/>
    </ligand>
</feature>
<comment type="catalytic activity">
    <reaction evidence="6">
        <text>a 3'-end 3'-phospho-ribonucleotide-RNA + ATP = a 3'-end 2',3'-cyclophospho-ribonucleotide-RNA + AMP + diphosphate</text>
        <dbReference type="Rhea" id="RHEA:23976"/>
        <dbReference type="Rhea" id="RHEA-COMP:10463"/>
        <dbReference type="Rhea" id="RHEA-COMP:10464"/>
        <dbReference type="ChEBI" id="CHEBI:30616"/>
        <dbReference type="ChEBI" id="CHEBI:33019"/>
        <dbReference type="ChEBI" id="CHEBI:83062"/>
        <dbReference type="ChEBI" id="CHEBI:83064"/>
        <dbReference type="ChEBI" id="CHEBI:456215"/>
        <dbReference type="EC" id="6.5.1.4"/>
    </reaction>
</comment>
<dbReference type="Pfam" id="PF01137">
    <property type="entry name" value="RTC"/>
    <property type="match status" value="1"/>
</dbReference>
<dbReference type="InterPro" id="IPR037136">
    <property type="entry name" value="RNA3'_phos_cyclase_dom_sf"/>
</dbReference>
<dbReference type="SUPFAM" id="SSF55205">
    <property type="entry name" value="EPT/RTPC-like"/>
    <property type="match status" value="1"/>
</dbReference>
<dbReference type="Gene3D" id="3.65.10.20">
    <property type="entry name" value="RNA 3'-terminal phosphate cyclase domain"/>
    <property type="match status" value="1"/>
</dbReference>
<dbReference type="PANTHER" id="PTHR11096">
    <property type="entry name" value="RNA 3' TERMINAL PHOSPHATE CYCLASE"/>
    <property type="match status" value="1"/>
</dbReference>
<dbReference type="GO" id="GO:0003963">
    <property type="term" value="F:RNA-3'-phosphate cyclase activity"/>
    <property type="evidence" value="ECO:0007669"/>
    <property type="project" value="UniProtKB-EC"/>
</dbReference>
<evidence type="ECO:0000256" key="7">
    <source>
        <dbReference type="PIRSR" id="PIRSR005378-1"/>
    </source>
</evidence>
<keyword evidence="4" id="KW-0436">Ligase</keyword>
<dbReference type="PANTHER" id="PTHR11096:SF0">
    <property type="entry name" value="RNA 3'-TERMINAL PHOSPHATE CYCLASE"/>
    <property type="match status" value="1"/>
</dbReference>
<keyword evidence="8" id="KW-0067">ATP-binding</keyword>
<comment type="caution">
    <text evidence="11">The sequence shown here is derived from an EMBL/GenBank/DDBJ whole genome shotgun (WGS) entry which is preliminary data.</text>
</comment>
<evidence type="ECO:0000256" key="5">
    <source>
        <dbReference type="ARBA" id="ARBA00022741"/>
    </source>
</evidence>
<evidence type="ECO:0000256" key="1">
    <source>
        <dbReference type="ARBA" id="ARBA00009206"/>
    </source>
</evidence>
<feature type="active site" description="Tele-AMP-histidine intermediate" evidence="7">
    <location>
        <position position="340"/>
    </location>
</feature>
<organism evidence="11 12">
    <name type="scientific">Vespula squamosa</name>
    <name type="common">Southern yellow jacket</name>
    <name type="synonym">Wasp</name>
    <dbReference type="NCBI Taxonomy" id="30214"/>
    <lineage>
        <taxon>Eukaryota</taxon>
        <taxon>Metazoa</taxon>
        <taxon>Ecdysozoa</taxon>
        <taxon>Arthropoda</taxon>
        <taxon>Hexapoda</taxon>
        <taxon>Insecta</taxon>
        <taxon>Pterygota</taxon>
        <taxon>Neoptera</taxon>
        <taxon>Endopterygota</taxon>
        <taxon>Hymenoptera</taxon>
        <taxon>Apocrita</taxon>
        <taxon>Aculeata</taxon>
        <taxon>Vespoidea</taxon>
        <taxon>Vespidae</taxon>
        <taxon>Vespinae</taxon>
        <taxon>Vespula</taxon>
    </lineage>
</organism>
<dbReference type="PIRSF" id="PIRSF005378">
    <property type="entry name" value="RNA3'_term_phos_cycl_euk"/>
    <property type="match status" value="1"/>
</dbReference>
<feature type="domain" description="RNA 3'-terminal phosphate cyclase insert" evidence="10">
    <location>
        <begin position="195"/>
        <end position="299"/>
    </location>
</feature>
<feature type="binding site" evidence="8">
    <location>
        <begin position="313"/>
        <end position="317"/>
    </location>
    <ligand>
        <name>ATP</name>
        <dbReference type="ChEBI" id="CHEBI:30616"/>
    </ligand>
</feature>
<evidence type="ECO:0000259" key="9">
    <source>
        <dbReference type="Pfam" id="PF01137"/>
    </source>
</evidence>
<keyword evidence="5 8" id="KW-0547">Nucleotide-binding</keyword>
<evidence type="ECO:0000256" key="6">
    <source>
        <dbReference type="ARBA" id="ARBA00024481"/>
    </source>
</evidence>
<dbReference type="GO" id="GO:0000166">
    <property type="term" value="F:nucleotide binding"/>
    <property type="evidence" value="ECO:0007669"/>
    <property type="project" value="UniProtKB-KW"/>
</dbReference>
<feature type="domain" description="RNA 3'-terminal phosphate cyclase" evidence="9">
    <location>
        <begin position="19"/>
        <end position="352"/>
    </location>
</feature>
<keyword evidence="12" id="KW-1185">Reference proteome</keyword>
<dbReference type="InterPro" id="IPR017770">
    <property type="entry name" value="RNA3'_term_phos_cyc_type_1"/>
</dbReference>
<dbReference type="InterPro" id="IPR013791">
    <property type="entry name" value="RNA3'-term_phos_cycl_insert"/>
</dbReference>
<comment type="similarity">
    <text evidence="1">Belongs to the RNA 3'-terminal cyclase family. Type 1 subfamily.</text>
</comment>
<name>A0ABD2AP15_VESSQ</name>
<dbReference type="NCBIfam" id="TIGR03399">
    <property type="entry name" value="RNA_3prim_cycl"/>
    <property type="match status" value="1"/>
</dbReference>
<dbReference type="InterPro" id="IPR013792">
    <property type="entry name" value="RNA3'P_cycl/enolpyr_Trfase_a/b"/>
</dbReference>
<dbReference type="InterPro" id="IPR023797">
    <property type="entry name" value="RNA3'_phos_cyclase_dom"/>
</dbReference>
<evidence type="ECO:0000313" key="12">
    <source>
        <dbReference type="Proteomes" id="UP001607302"/>
    </source>
</evidence>
<evidence type="ECO:0000256" key="4">
    <source>
        <dbReference type="ARBA" id="ARBA00022598"/>
    </source>
</evidence>
<dbReference type="AlphaFoldDB" id="A0ABD2AP15"/>
<dbReference type="Proteomes" id="UP001607302">
    <property type="component" value="Unassembled WGS sequence"/>
</dbReference>
<sequence length="388" mass="41712">MFKSISKMSSVVKIDGSLGEGGGQVLRIALSLSALYGIPIEINNIRAGRTKPGLAAQHLKGVELMKEMCNAKVSGAHIGSTHLEFHPKSLHRHATEFEADIQTAGCICLLAQVALPCALFLPQKFDILLILKGGTNVPMGPHIEYLTEVMKPTLNKFGADFDFAVLKRGYYPKGRGIVHLRVKPIKNLNAVDITDLGIPRGISGWAYVAGSININEAYKMAIDAKTVLTDELTKNNIQVPPINIESYKEDRRIAVGYGSGINIVCSTTTGCIFGGSGLDVPNQEKTPNIKSPGVIAANDILGPLLEGACIDDHTQDQIIIFMALAKGISRVKIGNKLTLHTETAIKVAEIMLANRGLRFHLLESGSVGDSPSYILECEGCGLINNFAE</sequence>
<dbReference type="InterPro" id="IPR000228">
    <property type="entry name" value="RNA3'_term_phos_cyc"/>
</dbReference>
<dbReference type="EC" id="6.5.1.4" evidence="2"/>
<evidence type="ECO:0000256" key="8">
    <source>
        <dbReference type="PIRSR" id="PIRSR005378-2"/>
    </source>
</evidence>
<gene>
    <name evidence="11" type="ORF">V1478_009214</name>
</gene>
<proteinExistence type="inferred from homology"/>